<accession>W1V2S1</accession>
<sequence>SKLVKVKQCFPNLYSLNFTSRVFHKRLWNESTVHARGLFVDRITGDVKLRSYNKFFNLGERPETELDNLANTLSFPVEIRTKENGYLAILGVINEELVFASKSTTEGIHVDLFKKLFHRLPENLQAEIKDLLARNNCSMIFEVISQEDTHIIKYDQDH</sequence>
<name>W1V2S1_9FIRM</name>
<protein>
    <submittedName>
        <fullName evidence="2">Metallophosphoesterase</fullName>
    </submittedName>
</protein>
<evidence type="ECO:0000313" key="3">
    <source>
        <dbReference type="Proteomes" id="UP000018855"/>
    </source>
</evidence>
<dbReference type="InterPro" id="IPR019039">
    <property type="entry name" value="T4-Rnl1-like_N"/>
</dbReference>
<dbReference type="GO" id="GO:0006388">
    <property type="term" value="P:tRNA splicing, via endonucleolytic cleavage and ligation"/>
    <property type="evidence" value="ECO:0007669"/>
    <property type="project" value="TreeGrafter"/>
</dbReference>
<organism evidence="2 3">
    <name type="scientific">Veillonella dispar DORA_11</name>
    <dbReference type="NCBI Taxonomy" id="1403949"/>
    <lineage>
        <taxon>Bacteria</taxon>
        <taxon>Bacillati</taxon>
        <taxon>Bacillota</taxon>
        <taxon>Negativicutes</taxon>
        <taxon>Veillonellales</taxon>
        <taxon>Veillonellaceae</taxon>
        <taxon>Veillonella</taxon>
    </lineage>
</organism>
<dbReference type="PANTHER" id="PTHR32004">
    <property type="entry name" value="TRNA LIGASE"/>
    <property type="match status" value="1"/>
</dbReference>
<dbReference type="EMBL" id="AZMJ01000295">
    <property type="protein sequence ID" value="ETJ00298.1"/>
    <property type="molecule type" value="Genomic_DNA"/>
</dbReference>
<feature type="non-terminal residue" evidence="2">
    <location>
        <position position="1"/>
    </location>
</feature>
<feature type="domain" description="T4 RNA ligase 1-like N-terminal" evidence="1">
    <location>
        <begin position="35"/>
        <end position="157"/>
    </location>
</feature>
<evidence type="ECO:0000313" key="2">
    <source>
        <dbReference type="EMBL" id="ETJ00298.1"/>
    </source>
</evidence>
<feature type="non-terminal residue" evidence="2">
    <location>
        <position position="158"/>
    </location>
</feature>
<dbReference type="GO" id="GO:0003972">
    <property type="term" value="F:RNA ligase (ATP) activity"/>
    <property type="evidence" value="ECO:0007669"/>
    <property type="project" value="TreeGrafter"/>
</dbReference>
<dbReference type="Pfam" id="PF09511">
    <property type="entry name" value="RNA_lig_T4_1"/>
    <property type="match status" value="1"/>
</dbReference>
<dbReference type="AlphaFoldDB" id="W1V2S1"/>
<dbReference type="Proteomes" id="UP000018855">
    <property type="component" value="Unassembled WGS sequence"/>
</dbReference>
<gene>
    <name evidence="2" type="ORF">Q619_VDC00295G0001</name>
</gene>
<evidence type="ECO:0000259" key="1">
    <source>
        <dbReference type="Pfam" id="PF09511"/>
    </source>
</evidence>
<proteinExistence type="predicted"/>
<comment type="caution">
    <text evidence="2">The sequence shown here is derived from an EMBL/GenBank/DDBJ whole genome shotgun (WGS) entry which is preliminary data.</text>
</comment>
<dbReference type="PANTHER" id="PTHR32004:SF1">
    <property type="entry name" value="TRNA LIGASE"/>
    <property type="match status" value="1"/>
</dbReference>
<reference evidence="2 3" key="1">
    <citation type="submission" date="2013-12" db="EMBL/GenBank/DDBJ databases">
        <title>A Varibaculum cambriense genome reconstructed from a premature infant gut community with otherwise low bacterial novelty that shifts toward anaerobic metabolism during the third week of life.</title>
        <authorList>
            <person name="Brown C.T."/>
            <person name="Sharon I."/>
            <person name="Thomas B.C."/>
            <person name="Castelle C.J."/>
            <person name="Morowitz M.J."/>
            <person name="Banfield J.F."/>
        </authorList>
    </citation>
    <scope>NUCLEOTIDE SEQUENCE [LARGE SCALE GENOMIC DNA]</scope>
    <source>
        <strain evidence="3">DORA_11</strain>
    </source>
</reference>